<keyword evidence="1" id="KW-0472">Membrane</keyword>
<evidence type="ECO:0008006" key="4">
    <source>
        <dbReference type="Google" id="ProtNLM"/>
    </source>
</evidence>
<evidence type="ECO:0000313" key="2">
    <source>
        <dbReference type="EMBL" id="WVX82195.1"/>
    </source>
</evidence>
<evidence type="ECO:0000256" key="1">
    <source>
        <dbReference type="SAM" id="Phobius"/>
    </source>
</evidence>
<evidence type="ECO:0000313" key="3">
    <source>
        <dbReference type="Proteomes" id="UP001357223"/>
    </source>
</evidence>
<gene>
    <name evidence="2" type="ORF">R4Z09_04015</name>
</gene>
<proteinExistence type="predicted"/>
<keyword evidence="1" id="KW-1133">Transmembrane helix</keyword>
<sequence>MNGLLLTSLLLLLSYYLVTLFSNSPVIAFVLFMLTIVAMVGAIYQELGKHRRIRHLTIIK</sequence>
<reference evidence="2 3" key="1">
    <citation type="submission" date="2023-10" db="EMBL/GenBank/DDBJ databases">
        <title>Niallia locisalis sp.nov. isolated from a salt pond sample.</title>
        <authorList>
            <person name="Li X.-J."/>
            <person name="Dong L."/>
        </authorList>
    </citation>
    <scope>NUCLEOTIDE SEQUENCE [LARGE SCALE GENOMIC DNA]</scope>
    <source>
        <strain evidence="2 3">DSM 29761</strain>
    </source>
</reference>
<dbReference type="RefSeq" id="WP_338451099.1">
    <property type="nucleotide sequence ID" value="NZ_CP137640.1"/>
</dbReference>
<organism evidence="2 3">
    <name type="scientific">Niallia oryzisoli</name>
    <dbReference type="NCBI Taxonomy" id="1737571"/>
    <lineage>
        <taxon>Bacteria</taxon>
        <taxon>Bacillati</taxon>
        <taxon>Bacillota</taxon>
        <taxon>Bacilli</taxon>
        <taxon>Bacillales</taxon>
        <taxon>Bacillaceae</taxon>
        <taxon>Niallia</taxon>
    </lineage>
</organism>
<dbReference type="Proteomes" id="UP001357223">
    <property type="component" value="Chromosome"/>
</dbReference>
<feature type="transmembrane region" description="Helical" evidence="1">
    <location>
        <begin position="24"/>
        <end position="44"/>
    </location>
</feature>
<name>A0ABZ2CI37_9BACI</name>
<protein>
    <recommendedName>
        <fullName evidence="4">NADH dehydrogenase subunit 4L</fullName>
    </recommendedName>
</protein>
<dbReference type="EMBL" id="CP137640">
    <property type="protein sequence ID" value="WVX82195.1"/>
    <property type="molecule type" value="Genomic_DNA"/>
</dbReference>
<accession>A0ABZ2CI37</accession>
<keyword evidence="3" id="KW-1185">Reference proteome</keyword>
<keyword evidence="1" id="KW-0812">Transmembrane</keyword>